<dbReference type="AlphaFoldDB" id="A0A133YFN8"/>
<dbReference type="Proteomes" id="UP000070080">
    <property type="component" value="Unassembled WGS sequence"/>
</dbReference>
<dbReference type="PANTHER" id="PTHR40660:SF1">
    <property type="entry name" value="5'-PHOSPHATE OXIDASE PUTATIVE DOMAIN-CONTAINING PROTEIN-RELATED"/>
    <property type="match status" value="1"/>
</dbReference>
<sequence>MQSYQIRPDLITIFQYNDKQSRRYEMANFTDAMKEMIKEQLCMIATCSGEGLPNIGPKRSGRLYSDNQIIWNENTNKQIIKDIRAGSKVAIAVVDRAKVKGFRFVGTCEIFEEGTKPFADCVEAAPGLKMGKPKLAVVFTCEKIYLLDSGAHAGELIAE</sequence>
<protein>
    <submittedName>
        <fullName evidence="2">Pyridoxamine 5'-phosphate oxidase family protein</fullName>
    </submittedName>
</protein>
<dbReference type="InterPro" id="IPR012349">
    <property type="entry name" value="Split_barrel_FMN-bd"/>
</dbReference>
<dbReference type="InterPro" id="IPR011576">
    <property type="entry name" value="Pyridox_Oxase_N"/>
</dbReference>
<evidence type="ECO:0000259" key="1">
    <source>
        <dbReference type="Pfam" id="PF01243"/>
    </source>
</evidence>
<reference evidence="3" key="1">
    <citation type="submission" date="2016-01" db="EMBL/GenBank/DDBJ databases">
        <authorList>
            <person name="Mitreva M."/>
            <person name="Pepin K.H."/>
            <person name="Mihindukulasuriya K.A."/>
            <person name="Fulton R."/>
            <person name="Fronick C."/>
            <person name="O'Laughlin M."/>
            <person name="Miner T."/>
            <person name="Herter B."/>
            <person name="Rosa B.A."/>
            <person name="Cordes M."/>
            <person name="Tomlinson C."/>
            <person name="Wollam A."/>
            <person name="Palsikar V.B."/>
            <person name="Mardis E.R."/>
            <person name="Wilson R.K."/>
        </authorList>
    </citation>
    <scope>NUCLEOTIDE SEQUENCE [LARGE SCALE GENOMIC DNA]</scope>
    <source>
        <strain evidence="3">KA00274</strain>
    </source>
</reference>
<comment type="caution">
    <text evidence="2">The sequence shown here is derived from an EMBL/GenBank/DDBJ whole genome shotgun (WGS) entry which is preliminary data.</text>
</comment>
<organism evidence="2 3">
    <name type="scientific">Amygdalobacter nucleatus</name>
    <dbReference type="NCBI Taxonomy" id="3029274"/>
    <lineage>
        <taxon>Bacteria</taxon>
        <taxon>Bacillati</taxon>
        <taxon>Bacillota</taxon>
        <taxon>Clostridia</taxon>
        <taxon>Eubacteriales</taxon>
        <taxon>Oscillospiraceae</taxon>
        <taxon>Amygdalobacter</taxon>
    </lineage>
</organism>
<dbReference type="PANTHER" id="PTHR40660">
    <property type="entry name" value="5'-PHOSPHATE OXIDASE PUTATIVE DOMAIN-CONTAINING PROTEIN-RELATED"/>
    <property type="match status" value="1"/>
</dbReference>
<dbReference type="STRING" id="1497955.HMPREF1872_00477"/>
<keyword evidence="3" id="KW-1185">Reference proteome</keyword>
<dbReference type="SUPFAM" id="SSF50475">
    <property type="entry name" value="FMN-binding split barrel"/>
    <property type="match status" value="1"/>
</dbReference>
<dbReference type="Gene3D" id="2.30.110.10">
    <property type="entry name" value="Electron Transport, Fmn-binding Protein, Chain A"/>
    <property type="match status" value="1"/>
</dbReference>
<accession>A0A133YFN8</accession>
<evidence type="ECO:0000313" key="3">
    <source>
        <dbReference type="Proteomes" id="UP000070080"/>
    </source>
</evidence>
<evidence type="ECO:0000313" key="2">
    <source>
        <dbReference type="EMBL" id="KXB42004.1"/>
    </source>
</evidence>
<feature type="domain" description="Pyridoxamine 5'-phosphate oxidase N-terminal" evidence="1">
    <location>
        <begin position="29"/>
        <end position="145"/>
    </location>
</feature>
<dbReference type="Pfam" id="PF01243">
    <property type="entry name" value="PNPOx_N"/>
    <property type="match status" value="1"/>
</dbReference>
<proteinExistence type="predicted"/>
<gene>
    <name evidence="2" type="ORF">HMPREF1872_00477</name>
</gene>
<name>A0A133YFN8_9FIRM</name>
<dbReference type="EMBL" id="LSCV01000008">
    <property type="protein sequence ID" value="KXB42004.1"/>
    <property type="molecule type" value="Genomic_DNA"/>
</dbReference>